<dbReference type="Gene3D" id="2.60.120.260">
    <property type="entry name" value="Galactose-binding domain-like"/>
    <property type="match status" value="1"/>
</dbReference>
<name>A0A8B6F8D8_MYTGA</name>
<reference evidence="2" key="1">
    <citation type="submission" date="2018-11" db="EMBL/GenBank/DDBJ databases">
        <authorList>
            <person name="Alioto T."/>
            <person name="Alioto T."/>
        </authorList>
    </citation>
    <scope>NUCLEOTIDE SEQUENCE</scope>
</reference>
<dbReference type="EMBL" id="UYJE01006488">
    <property type="protein sequence ID" value="VDI46360.1"/>
    <property type="molecule type" value="Genomic_DNA"/>
</dbReference>
<feature type="domain" description="F5/8 type C" evidence="1">
    <location>
        <begin position="1159"/>
        <end position="1326"/>
    </location>
</feature>
<dbReference type="InterPro" id="IPR000421">
    <property type="entry name" value="FA58C"/>
</dbReference>
<accession>A0A8B6F8D8</accession>
<dbReference type="InterPro" id="IPR008979">
    <property type="entry name" value="Galactose-bd-like_sf"/>
</dbReference>
<dbReference type="PROSITE" id="PS50022">
    <property type="entry name" value="FA58C_3"/>
    <property type="match status" value="1"/>
</dbReference>
<evidence type="ECO:0000259" key="1">
    <source>
        <dbReference type="PROSITE" id="PS50022"/>
    </source>
</evidence>
<dbReference type="Proteomes" id="UP000596742">
    <property type="component" value="Unassembled WGS sequence"/>
</dbReference>
<proteinExistence type="predicted"/>
<dbReference type="Pfam" id="PF00754">
    <property type="entry name" value="F5_F8_type_C"/>
    <property type="match status" value="1"/>
</dbReference>
<gene>
    <name evidence="2" type="ORF">MGAL_10B040794</name>
</gene>
<evidence type="ECO:0000313" key="3">
    <source>
        <dbReference type="Proteomes" id="UP000596742"/>
    </source>
</evidence>
<protein>
    <recommendedName>
        <fullName evidence="1">F5/8 type C domain-containing protein</fullName>
    </recommendedName>
</protein>
<keyword evidence="3" id="KW-1185">Reference proteome</keyword>
<evidence type="ECO:0000313" key="2">
    <source>
        <dbReference type="EMBL" id="VDI46360.1"/>
    </source>
</evidence>
<dbReference type="SUPFAM" id="SSF49785">
    <property type="entry name" value="Galactose-binding domain-like"/>
    <property type="match status" value="1"/>
</dbReference>
<organism evidence="2 3">
    <name type="scientific">Mytilus galloprovincialis</name>
    <name type="common">Mediterranean mussel</name>
    <dbReference type="NCBI Taxonomy" id="29158"/>
    <lineage>
        <taxon>Eukaryota</taxon>
        <taxon>Metazoa</taxon>
        <taxon>Spiralia</taxon>
        <taxon>Lophotrochozoa</taxon>
        <taxon>Mollusca</taxon>
        <taxon>Bivalvia</taxon>
        <taxon>Autobranchia</taxon>
        <taxon>Pteriomorphia</taxon>
        <taxon>Mytilida</taxon>
        <taxon>Mytiloidea</taxon>
        <taxon>Mytilidae</taxon>
        <taxon>Mytilinae</taxon>
        <taxon>Mytilus</taxon>
    </lineage>
</organism>
<dbReference type="OrthoDB" id="6110689at2759"/>
<comment type="caution">
    <text evidence="2">The sequence shown here is derived from an EMBL/GenBank/DDBJ whole genome shotgun (WGS) entry which is preliminary data.</text>
</comment>
<sequence>MTTLQLSQLTIIFKLQVIGNSEITDGERYNVTSTVVHTNGSVLDSTSLRADMITDIQIDYFTVNVTMTAGVLPFTHPGDTFEFETTLSVPTGPNNFKIVINTTLTANRAVFKFTSISVTSIGPNLFPVTSAVISDVATFGNGEVDIKEIDFGQIDNTGSDMTSIEPSQIVISFTVDVVQNTEVVSGDTYYISAYVEDNGGGVIQSIDSKQLLSNMIPLMVINDFSVLLNTTEGEQPESLTPGDTFIFDVIITVPIGSFDFNVTIASTVTSSRAVLHIFNLVVAAVGTNFNTSITPVIEDTSTFYSFETDSKTIRFDTVTNTGSDITTIQPSQIKLSFTADVIHNVEIKSGAIYNVSVNLNSVFGSKMDMVELISDWSKTFTVFSSSIEISIRDSITTVSPTQKVNFQVIVTVPVGQHNITVHLASAFNGLSIYQICTVESVGLGSNLIDGGNIKIAKVSTYNNFEVDSAAIYLGIIQNSGSDTETSFEPSQVTINFTVIVLNNVNLVDGYMCEFMTSVEEDGVISNTSKLSLPAAIHNLNSGIQPVIQISGPTTLAPGQSAIWTITTVLVDGSSLLSLDIYGTGTYPLDFCSSRFKESGSNFHCYDNNIIKVTPSVTGTTGFVYTFGELLNTDYFENTVSANVNNSVSVEVIASIPTDAALGANFEFSVDAYLNGIGSTSEIRTVNVGSPTYSTTIVPVVTMSKFVKSSEDITKGSTVLVVIDMFVEPNSVDVYSLQVTTSVGISTICDVQILSQGENLPCEKITDDSTVYTSLDGNKTFSSVSRELGLVSNLAVSADIMNNDNKITIGVAVQVPLNSSATAGDIIIVTANILSDNIGQVTTSLSMPVTDTIILAETNTSVLMLSLPPTLLPVIVKISETVSWKVQIYFPVTSDRFRITAHTPVSGGEGHLTVISAKYTYIGTSLSCSDFLEILSVSALSDVSNQQMTRLDLDLGFVSYLGLSNTTDENMLEIEFIFKVTDHPGNTDGSVQTITFDLISDFGVVITVTGDVTVSVLGSEMATIQLDTWCDDTFSYPAMSGEDLTIYGNIKLQNTSTAHASNVKFSYLLPHYITFVTLLNTTHVQPVITEDVKGVTLTFPLVTFEDLVEFSFNVSLDPSGWFEPGSVDVYTVLIVDVTYMSLQRPDRTDTDIHYFPEPFILEISFDVLESLVSIGPLLQSCQWFGSSEEKPHTANTSMSSSSLGWRPGVRGEPFCGAEFLEIDLGNKWKVFKLLVFSVGDDNLDYITQFIIQTSQTGITWTSIFDNGTTSEKMFNVNFDDNNKQVDDSFDIMLEDNEIFTSRYLRVIPKSATVKTCRPGFRIEVQGVKKTNDYTGNCFTTAIGTKIVEKRTLLVDQIKGTIFACMEAEEGQDVLCSITEDLGQTWEGMEDKVANVIGVIANSSTVLGISEGGISYVCSYDNGFEWNMCSNDEASDIISAQNYTMYKIIPFADLTSLSVDDWKTSYGFTYDNKDITGSISGVIVDAGGSVQTIAWWGTSDWSAEL</sequence>